<accession>A0A0D8JBI1</accession>
<comment type="caution">
    <text evidence="2">The sequence shown here is derived from an EMBL/GenBank/DDBJ whole genome shotgun (WGS) entry which is preliminary data.</text>
</comment>
<feature type="domain" description="Nif11" evidence="1">
    <location>
        <begin position="1"/>
        <end position="48"/>
    </location>
</feature>
<dbReference type="AlphaFoldDB" id="A0A0D8JBI1"/>
<name>A0A0D8JBI1_9BACT</name>
<gene>
    <name evidence="2" type="ORF">LH29_01630</name>
</gene>
<protein>
    <submittedName>
        <fullName evidence="2">Bacteriocin</fullName>
    </submittedName>
</protein>
<evidence type="ECO:0000313" key="2">
    <source>
        <dbReference type="EMBL" id="KJF44247.1"/>
    </source>
</evidence>
<evidence type="ECO:0000313" key="3">
    <source>
        <dbReference type="Proteomes" id="UP000032544"/>
    </source>
</evidence>
<keyword evidence="3" id="KW-1185">Reference proteome</keyword>
<dbReference type="InterPro" id="IPR012903">
    <property type="entry name" value="Nif11"/>
</dbReference>
<dbReference type="InterPro" id="IPR022516">
    <property type="entry name" value="CHP03798_Ocin"/>
</dbReference>
<evidence type="ECO:0000259" key="1">
    <source>
        <dbReference type="Pfam" id="PF07862"/>
    </source>
</evidence>
<dbReference type="RefSeq" id="WP_045025805.1">
    <property type="nucleotide sequence ID" value="NZ_CAJXKZ010000019.1"/>
</dbReference>
<dbReference type="OrthoDB" id="1121904at2"/>
<dbReference type="NCBIfam" id="TIGR03798">
    <property type="entry name" value="leader_Nif11"/>
    <property type="match status" value="1"/>
</dbReference>
<reference evidence="2 3" key="1">
    <citation type="submission" date="2014-09" db="EMBL/GenBank/DDBJ databases">
        <title>Draft Genome Sequence of Draconibacterium sp. JN14CK-3.</title>
        <authorList>
            <person name="Dong C."/>
            <person name="Lai Q."/>
            <person name="Shao Z."/>
        </authorList>
    </citation>
    <scope>NUCLEOTIDE SEQUENCE [LARGE SCALE GENOMIC DNA]</scope>
    <source>
        <strain evidence="2 3">JN14CK-3</strain>
    </source>
</reference>
<organism evidence="2 3">
    <name type="scientific">Draconibacterium sediminis</name>
    <dbReference type="NCBI Taxonomy" id="1544798"/>
    <lineage>
        <taxon>Bacteria</taxon>
        <taxon>Pseudomonadati</taxon>
        <taxon>Bacteroidota</taxon>
        <taxon>Bacteroidia</taxon>
        <taxon>Marinilabiliales</taxon>
        <taxon>Prolixibacteraceae</taxon>
        <taxon>Draconibacterium</taxon>
    </lineage>
</organism>
<dbReference type="Proteomes" id="UP000032544">
    <property type="component" value="Unassembled WGS sequence"/>
</dbReference>
<dbReference type="Pfam" id="PF07862">
    <property type="entry name" value="Nif11"/>
    <property type="match status" value="1"/>
</dbReference>
<dbReference type="EMBL" id="JRHC01000001">
    <property type="protein sequence ID" value="KJF44247.1"/>
    <property type="molecule type" value="Genomic_DNA"/>
</dbReference>
<sequence length="72" mass="8401">MSKERVFEFLDKGADDRQFRIKYDNCFSMEEFCKMAAEDGFEFSVDDLKAALRENGDDFDSYGNPPKKGIWV</sequence>
<proteinExistence type="predicted"/>